<protein>
    <submittedName>
        <fullName evidence="3">Xylitol oxidase</fullName>
    </submittedName>
</protein>
<reference evidence="3 4" key="1">
    <citation type="submission" date="2017-06" db="EMBL/GenBank/DDBJ databases">
        <authorList>
            <person name="Kim H.J."/>
            <person name="Triplett B.A."/>
        </authorList>
    </citation>
    <scope>NUCLEOTIDE SEQUENCE [LARGE SCALE GENOMIC DNA]</scope>
    <source>
        <strain evidence="3 4">CGMCC 4.1858</strain>
    </source>
</reference>
<dbReference type="InterPro" id="IPR007173">
    <property type="entry name" value="ALO_C"/>
</dbReference>
<dbReference type="Gene3D" id="3.30.43.10">
    <property type="entry name" value="Uridine Diphospho-n-acetylenolpyruvylglucosamine Reductase, domain 2"/>
    <property type="match status" value="1"/>
</dbReference>
<dbReference type="InterPro" id="IPR016167">
    <property type="entry name" value="FAD-bd_PCMH_sub1"/>
</dbReference>
<dbReference type="Pfam" id="PF04030">
    <property type="entry name" value="ALO"/>
    <property type="match status" value="1"/>
</dbReference>
<dbReference type="InterPro" id="IPR036318">
    <property type="entry name" value="FAD-bd_PCMH-like_sf"/>
</dbReference>
<dbReference type="PANTHER" id="PTHR43762:SF1">
    <property type="entry name" value="D-ARABINONO-1,4-LACTONE OXIDASE"/>
    <property type="match status" value="1"/>
</dbReference>
<dbReference type="GO" id="GO:0016020">
    <property type="term" value="C:membrane"/>
    <property type="evidence" value="ECO:0007669"/>
    <property type="project" value="InterPro"/>
</dbReference>
<keyword evidence="1" id="KW-0560">Oxidoreductase</keyword>
<accession>A0A239MM23</accession>
<dbReference type="Proteomes" id="UP000198280">
    <property type="component" value="Unassembled WGS sequence"/>
</dbReference>
<dbReference type="Gene3D" id="3.30.465.10">
    <property type="match status" value="1"/>
</dbReference>
<dbReference type="Pfam" id="PF01565">
    <property type="entry name" value="FAD_binding_4"/>
    <property type="match status" value="1"/>
</dbReference>
<dbReference type="GO" id="GO:0003885">
    <property type="term" value="F:D-arabinono-1,4-lactone oxidase activity"/>
    <property type="evidence" value="ECO:0007669"/>
    <property type="project" value="InterPro"/>
</dbReference>
<dbReference type="GO" id="GO:0080049">
    <property type="term" value="F:L-gulono-1,4-lactone dehydrogenase activity"/>
    <property type="evidence" value="ECO:0007669"/>
    <property type="project" value="TreeGrafter"/>
</dbReference>
<dbReference type="GO" id="GO:0071949">
    <property type="term" value="F:FAD binding"/>
    <property type="evidence" value="ECO:0007669"/>
    <property type="project" value="InterPro"/>
</dbReference>
<dbReference type="PROSITE" id="PS51387">
    <property type="entry name" value="FAD_PCMH"/>
    <property type="match status" value="1"/>
</dbReference>
<dbReference type="InterPro" id="IPR016171">
    <property type="entry name" value="Vanillyl_alc_oxidase_C-sub2"/>
</dbReference>
<dbReference type="InterPro" id="IPR016169">
    <property type="entry name" value="FAD-bd_PCMH_sub2"/>
</dbReference>
<dbReference type="InterPro" id="IPR006094">
    <property type="entry name" value="Oxid_FAD_bind_N"/>
</dbReference>
<dbReference type="Gene3D" id="3.30.70.2530">
    <property type="match status" value="1"/>
</dbReference>
<dbReference type="InterPro" id="IPR016166">
    <property type="entry name" value="FAD-bd_PCMH"/>
</dbReference>
<dbReference type="RefSeq" id="WP_089227798.1">
    <property type="nucleotide sequence ID" value="NZ_FZOF01000025.1"/>
</dbReference>
<dbReference type="Gene3D" id="1.10.45.10">
    <property type="entry name" value="Vanillyl-alcohol Oxidase, Chain A, domain 4"/>
    <property type="match status" value="1"/>
</dbReference>
<gene>
    <name evidence="3" type="ORF">SAMN05216252_125104</name>
</gene>
<dbReference type="OrthoDB" id="9800184at2"/>
<dbReference type="PIRSF" id="PIRSF000136">
    <property type="entry name" value="LGO_GLO"/>
    <property type="match status" value="1"/>
</dbReference>
<evidence type="ECO:0000313" key="4">
    <source>
        <dbReference type="Proteomes" id="UP000198280"/>
    </source>
</evidence>
<proteinExistence type="predicted"/>
<organism evidence="3 4">
    <name type="scientific">Actinacidiphila glaucinigra</name>
    <dbReference type="NCBI Taxonomy" id="235986"/>
    <lineage>
        <taxon>Bacteria</taxon>
        <taxon>Bacillati</taxon>
        <taxon>Actinomycetota</taxon>
        <taxon>Actinomycetes</taxon>
        <taxon>Kitasatosporales</taxon>
        <taxon>Streptomycetaceae</taxon>
        <taxon>Actinacidiphila</taxon>
    </lineage>
</organism>
<dbReference type="AlphaFoldDB" id="A0A239MM23"/>
<feature type="domain" description="FAD-binding PCMH-type" evidence="2">
    <location>
        <begin position="11"/>
        <end position="175"/>
    </location>
</feature>
<evidence type="ECO:0000259" key="2">
    <source>
        <dbReference type="PROSITE" id="PS51387"/>
    </source>
</evidence>
<keyword evidence="4" id="KW-1185">Reference proteome</keyword>
<dbReference type="PANTHER" id="PTHR43762">
    <property type="entry name" value="L-GULONOLACTONE OXIDASE"/>
    <property type="match status" value="1"/>
</dbReference>
<name>A0A239MM23_9ACTN</name>
<dbReference type="Gene3D" id="3.30.70.2520">
    <property type="match status" value="1"/>
</dbReference>
<dbReference type="SUPFAM" id="SSF56176">
    <property type="entry name" value="FAD-binding/transporter-associated domain-like"/>
    <property type="match status" value="1"/>
</dbReference>
<dbReference type="EMBL" id="FZOF01000025">
    <property type="protein sequence ID" value="SNT43745.1"/>
    <property type="molecule type" value="Genomic_DNA"/>
</dbReference>
<evidence type="ECO:0000313" key="3">
    <source>
        <dbReference type="EMBL" id="SNT43745.1"/>
    </source>
</evidence>
<evidence type="ECO:0000256" key="1">
    <source>
        <dbReference type="ARBA" id="ARBA00023002"/>
    </source>
</evidence>
<sequence length="419" mass="45964">MPAESNWGGNVAFTARRLHHPESVAELQEIVARAPRVRALGTRHSFSTVADTDGEHVSTSRLPAVIDVDRTERTATVGSGLRFGEIVRAIDEAGLALHNLGSLPHISVAGACATGTHGSGTGRRSLAGAVRGMTMVTADGELAEIRRGEADFDGSVVALGALGVVTRLTLDLVPAFAVRQTVYEDMPREEFRENFDAVMSAGYSVSGFTRWRERAVDQVWLKERVEADGAEPAPRTWFGATAADGPRHPIPGMPGTHCTPQQGLVGPWYARLPHFRLEFTPSSGEEIQSEFFVDRRDAVAAFDALWQVRERFSSEVLIGEIRTVAADSLWLSPAYGRDSVAFHFTWAPDAEAVARAVRVVEEALRPFSARPHWGKLFTAPSPDALRELYPRYDDFRALAARFDPSGVFRNAFMREHFPD</sequence>
<dbReference type="InterPro" id="IPR010031">
    <property type="entry name" value="FAD_lactone_oxidase-like"/>
</dbReference>